<organism evidence="1 2">
    <name type="scientific">Coprinellus micaceus</name>
    <name type="common">Glistening ink-cap mushroom</name>
    <name type="synonym">Coprinus micaceus</name>
    <dbReference type="NCBI Taxonomy" id="71717"/>
    <lineage>
        <taxon>Eukaryota</taxon>
        <taxon>Fungi</taxon>
        <taxon>Dikarya</taxon>
        <taxon>Basidiomycota</taxon>
        <taxon>Agaricomycotina</taxon>
        <taxon>Agaricomycetes</taxon>
        <taxon>Agaricomycetidae</taxon>
        <taxon>Agaricales</taxon>
        <taxon>Agaricineae</taxon>
        <taxon>Psathyrellaceae</taxon>
        <taxon>Coprinellus</taxon>
    </lineage>
</organism>
<gene>
    <name evidence="1" type="ORF">FA13DRAFT_206426</name>
</gene>
<dbReference type="Proteomes" id="UP000298030">
    <property type="component" value="Unassembled WGS sequence"/>
</dbReference>
<dbReference type="AlphaFoldDB" id="A0A4Y7SFQ5"/>
<reference evidence="1 2" key="1">
    <citation type="journal article" date="2019" name="Nat. Ecol. Evol.">
        <title>Megaphylogeny resolves global patterns of mushroom evolution.</title>
        <authorList>
            <person name="Varga T."/>
            <person name="Krizsan K."/>
            <person name="Foldi C."/>
            <person name="Dima B."/>
            <person name="Sanchez-Garcia M."/>
            <person name="Sanchez-Ramirez S."/>
            <person name="Szollosi G.J."/>
            <person name="Szarkandi J.G."/>
            <person name="Papp V."/>
            <person name="Albert L."/>
            <person name="Andreopoulos W."/>
            <person name="Angelini C."/>
            <person name="Antonin V."/>
            <person name="Barry K.W."/>
            <person name="Bougher N.L."/>
            <person name="Buchanan P."/>
            <person name="Buyck B."/>
            <person name="Bense V."/>
            <person name="Catcheside P."/>
            <person name="Chovatia M."/>
            <person name="Cooper J."/>
            <person name="Damon W."/>
            <person name="Desjardin D."/>
            <person name="Finy P."/>
            <person name="Geml J."/>
            <person name="Haridas S."/>
            <person name="Hughes K."/>
            <person name="Justo A."/>
            <person name="Karasinski D."/>
            <person name="Kautmanova I."/>
            <person name="Kiss B."/>
            <person name="Kocsube S."/>
            <person name="Kotiranta H."/>
            <person name="LaButti K.M."/>
            <person name="Lechner B.E."/>
            <person name="Liimatainen K."/>
            <person name="Lipzen A."/>
            <person name="Lukacs Z."/>
            <person name="Mihaltcheva S."/>
            <person name="Morgado L.N."/>
            <person name="Niskanen T."/>
            <person name="Noordeloos M.E."/>
            <person name="Ohm R.A."/>
            <person name="Ortiz-Santana B."/>
            <person name="Ovrebo C."/>
            <person name="Racz N."/>
            <person name="Riley R."/>
            <person name="Savchenko A."/>
            <person name="Shiryaev A."/>
            <person name="Soop K."/>
            <person name="Spirin V."/>
            <person name="Szebenyi C."/>
            <person name="Tomsovsky M."/>
            <person name="Tulloss R.E."/>
            <person name="Uehling J."/>
            <person name="Grigoriev I.V."/>
            <person name="Vagvolgyi C."/>
            <person name="Papp T."/>
            <person name="Martin F.M."/>
            <person name="Miettinen O."/>
            <person name="Hibbett D.S."/>
            <person name="Nagy L.G."/>
        </authorList>
    </citation>
    <scope>NUCLEOTIDE SEQUENCE [LARGE SCALE GENOMIC DNA]</scope>
    <source>
        <strain evidence="1 2">FP101781</strain>
    </source>
</reference>
<accession>A0A4Y7SFQ5</accession>
<protein>
    <submittedName>
        <fullName evidence="1">Uncharacterized protein</fullName>
    </submittedName>
</protein>
<comment type="caution">
    <text evidence="1">The sequence shown here is derived from an EMBL/GenBank/DDBJ whole genome shotgun (WGS) entry which is preliminary data.</text>
</comment>
<dbReference type="EMBL" id="QPFP01000135">
    <property type="protein sequence ID" value="TEB20620.1"/>
    <property type="molecule type" value="Genomic_DNA"/>
</dbReference>
<evidence type="ECO:0000313" key="1">
    <source>
        <dbReference type="EMBL" id="TEB20620.1"/>
    </source>
</evidence>
<sequence>MVSYGWKTYEAGTVTCQIARILASPNKSISQLSPLEYTPFTTSRGSVNGGLSSTIIGDYRIVGIVCPIRITRWLQPGSNARPVWIGVNRKNRNHTHSAPQLWRDWTCRFLQYKPLISSLFCFLHEREGWGDRFEAGRGMRRVKWLGSPGFRRNDYTVGRKGTPDLHHTSNNAFI</sequence>
<proteinExistence type="predicted"/>
<name>A0A4Y7SFQ5_COPMI</name>
<keyword evidence="2" id="KW-1185">Reference proteome</keyword>
<evidence type="ECO:0000313" key="2">
    <source>
        <dbReference type="Proteomes" id="UP000298030"/>
    </source>
</evidence>